<evidence type="ECO:0000256" key="1">
    <source>
        <dbReference type="SAM" id="MobiDB-lite"/>
    </source>
</evidence>
<name>A0A484APZ4_DRONA</name>
<accession>A0A484APZ4</accession>
<dbReference type="AlphaFoldDB" id="A0A484APZ4"/>
<feature type="region of interest" description="Disordered" evidence="1">
    <location>
        <begin position="1"/>
        <end position="61"/>
    </location>
</feature>
<protein>
    <submittedName>
        <fullName evidence="2">Uncharacterized protein</fullName>
    </submittedName>
</protein>
<keyword evidence="3" id="KW-1185">Reference proteome</keyword>
<gene>
    <name evidence="2" type="ORF">AWZ03_015050</name>
</gene>
<dbReference type="EMBL" id="LSRL02003050">
    <property type="protein sequence ID" value="TDG38528.1"/>
    <property type="molecule type" value="Genomic_DNA"/>
</dbReference>
<feature type="region of interest" description="Disordered" evidence="1">
    <location>
        <begin position="107"/>
        <end position="141"/>
    </location>
</feature>
<evidence type="ECO:0000313" key="3">
    <source>
        <dbReference type="Proteomes" id="UP000295192"/>
    </source>
</evidence>
<feature type="compositionally biased region" description="Basic and acidic residues" evidence="1">
    <location>
        <begin position="124"/>
        <end position="137"/>
    </location>
</feature>
<reference evidence="2 3" key="1">
    <citation type="journal article" date="2019" name="J. Hered.">
        <title>An Improved Genome Assembly for Drosophila navojoa, the Basal Species in the mojavensis Cluster.</title>
        <authorList>
            <person name="Vanderlinde T."/>
            <person name="Dupim E.G."/>
            <person name="Nazario-Yepiz N.O."/>
            <person name="Carvalho A.B."/>
        </authorList>
    </citation>
    <scope>NUCLEOTIDE SEQUENCE [LARGE SCALE GENOMIC DNA]</scope>
    <source>
        <strain evidence="2">Navoj_Jal97</strain>
        <tissue evidence="2">Whole organism</tissue>
    </source>
</reference>
<feature type="compositionally biased region" description="Basic and acidic residues" evidence="1">
    <location>
        <begin position="28"/>
        <end position="52"/>
    </location>
</feature>
<comment type="caution">
    <text evidence="2">The sequence shown here is derived from an EMBL/GenBank/DDBJ whole genome shotgun (WGS) entry which is preliminary data.</text>
</comment>
<dbReference type="Proteomes" id="UP000295192">
    <property type="component" value="Unassembled WGS sequence"/>
</dbReference>
<evidence type="ECO:0000313" key="2">
    <source>
        <dbReference type="EMBL" id="TDG38528.1"/>
    </source>
</evidence>
<proteinExistence type="predicted"/>
<organism evidence="2 3">
    <name type="scientific">Drosophila navojoa</name>
    <name type="common">Fruit fly</name>
    <dbReference type="NCBI Taxonomy" id="7232"/>
    <lineage>
        <taxon>Eukaryota</taxon>
        <taxon>Metazoa</taxon>
        <taxon>Ecdysozoa</taxon>
        <taxon>Arthropoda</taxon>
        <taxon>Hexapoda</taxon>
        <taxon>Insecta</taxon>
        <taxon>Pterygota</taxon>
        <taxon>Neoptera</taxon>
        <taxon>Endopterygota</taxon>
        <taxon>Diptera</taxon>
        <taxon>Brachycera</taxon>
        <taxon>Muscomorpha</taxon>
        <taxon>Ephydroidea</taxon>
        <taxon>Drosophilidae</taxon>
        <taxon>Drosophila</taxon>
    </lineage>
</organism>
<sequence>MEEVVIISSDEEGSVRVEDTSSDSIEPFSREEARGRQRDPRQGREYYRRREQQGPPRFQHTVHRSTVNVASRLDDLVMLMGIIYTTVYIQVPGGKTTPFCRGIAVASPPASPPARQPGAGCTEMFRDPDTLDGERGEAPVGRHGRTLRRLGIESLRGTRRRIRGIKGNAAFDPHRLEGITCRHRIEHGVHPIVEAEGRDARTKTKKALVSGSRQAAVLIR</sequence>